<dbReference type="GO" id="GO:1904678">
    <property type="term" value="F:alpha-aminoacyl-tRNA binding"/>
    <property type="evidence" value="ECO:0007669"/>
    <property type="project" value="EnsemblFungi"/>
</dbReference>
<dbReference type="Pfam" id="PF11923">
    <property type="entry name" value="NFACT-C"/>
    <property type="match status" value="1"/>
</dbReference>
<dbReference type="FunFam" id="2.30.310.10:FF:000003">
    <property type="entry name" value="Zinc knuckle domain containing protein"/>
    <property type="match status" value="1"/>
</dbReference>
<evidence type="ECO:0000259" key="8">
    <source>
        <dbReference type="Pfam" id="PF11923"/>
    </source>
</evidence>
<dbReference type="GO" id="GO:0140708">
    <property type="term" value="P:CAT tailing"/>
    <property type="evidence" value="ECO:0007669"/>
    <property type="project" value="EnsemblFungi"/>
</dbReference>
<feature type="region of interest" description="Disordered" evidence="6">
    <location>
        <begin position="716"/>
        <end position="741"/>
    </location>
</feature>
<proteinExistence type="inferred from homology"/>
<organism evidence="9 10">
    <name type="scientific">Babjeviella inositovora NRRL Y-12698</name>
    <dbReference type="NCBI Taxonomy" id="984486"/>
    <lineage>
        <taxon>Eukaryota</taxon>
        <taxon>Fungi</taxon>
        <taxon>Dikarya</taxon>
        <taxon>Ascomycota</taxon>
        <taxon>Saccharomycotina</taxon>
        <taxon>Pichiomycetes</taxon>
        <taxon>Serinales incertae sedis</taxon>
        <taxon>Babjeviella</taxon>
    </lineage>
</organism>
<feature type="region of interest" description="Disordered" evidence="6">
    <location>
        <begin position="980"/>
        <end position="1004"/>
    </location>
</feature>
<dbReference type="GeneID" id="30148112"/>
<evidence type="ECO:0000256" key="4">
    <source>
        <dbReference type="ARBA" id="ARBA00023054"/>
    </source>
</evidence>
<comment type="similarity">
    <text evidence="2">Belongs to the NEMF family.</text>
</comment>
<dbReference type="OrthoDB" id="207084at2759"/>
<dbReference type="GO" id="GO:0022626">
    <property type="term" value="C:cytosolic ribosome"/>
    <property type="evidence" value="ECO:0007669"/>
    <property type="project" value="EnsemblFungi"/>
</dbReference>
<feature type="domain" description="NFACT RNA-binding" evidence="7">
    <location>
        <begin position="549"/>
        <end position="660"/>
    </location>
</feature>
<dbReference type="PANTHER" id="PTHR15239">
    <property type="entry name" value="NUCLEAR EXPORT MEDIATOR FACTOR NEMF"/>
    <property type="match status" value="1"/>
</dbReference>
<reference evidence="10" key="1">
    <citation type="submission" date="2016-05" db="EMBL/GenBank/DDBJ databases">
        <title>Comparative genomics of biotechnologically important yeasts.</title>
        <authorList>
            <consortium name="DOE Joint Genome Institute"/>
            <person name="Riley R."/>
            <person name="Haridas S."/>
            <person name="Wolfe K.H."/>
            <person name="Lopes M.R."/>
            <person name="Hittinger C.T."/>
            <person name="Goker M."/>
            <person name="Salamov A."/>
            <person name="Wisecaver J."/>
            <person name="Long T.M."/>
            <person name="Aerts A.L."/>
            <person name="Barry K."/>
            <person name="Choi C."/>
            <person name="Clum A."/>
            <person name="Coughlan A.Y."/>
            <person name="Deshpande S."/>
            <person name="Douglass A.P."/>
            <person name="Hanson S.J."/>
            <person name="Klenk H.-P."/>
            <person name="Labutti K."/>
            <person name="Lapidus A."/>
            <person name="Lindquist E."/>
            <person name="Lipzen A."/>
            <person name="Meier-Kolthoff J.P."/>
            <person name="Ohm R.A."/>
            <person name="Otillar R.P."/>
            <person name="Pangilinan J."/>
            <person name="Peng Y."/>
            <person name="Rokas A."/>
            <person name="Rosa C.A."/>
            <person name="Scheuner C."/>
            <person name="Sibirny A.A."/>
            <person name="Slot J.C."/>
            <person name="Stielow J.B."/>
            <person name="Sun H."/>
            <person name="Kurtzman C.P."/>
            <person name="Blackwell M."/>
            <person name="Grigoriev I.V."/>
            <person name="Jeffries T.W."/>
        </authorList>
    </citation>
    <scope>NUCLEOTIDE SEQUENCE [LARGE SCALE GENOMIC DNA]</scope>
    <source>
        <strain evidence="10">NRRL Y-12698</strain>
    </source>
</reference>
<dbReference type="InterPro" id="IPR021846">
    <property type="entry name" value="NFACT-C"/>
</dbReference>
<dbReference type="GO" id="GO:0000049">
    <property type="term" value="F:tRNA binding"/>
    <property type="evidence" value="ECO:0007669"/>
    <property type="project" value="EnsemblFungi"/>
</dbReference>
<dbReference type="GO" id="GO:0010494">
    <property type="term" value="C:cytoplasmic stress granule"/>
    <property type="evidence" value="ECO:0007669"/>
    <property type="project" value="EnsemblFungi"/>
</dbReference>
<dbReference type="Gene3D" id="2.30.310.10">
    <property type="entry name" value="ibrinogen binding protein from staphylococcus aureus domain"/>
    <property type="match status" value="1"/>
</dbReference>
<evidence type="ECO:0000256" key="6">
    <source>
        <dbReference type="SAM" id="MobiDB-lite"/>
    </source>
</evidence>
<evidence type="ECO:0000256" key="2">
    <source>
        <dbReference type="ARBA" id="ARBA00008318"/>
    </source>
</evidence>
<keyword evidence="3" id="KW-0963">Cytoplasm</keyword>
<feature type="region of interest" description="Disordered" evidence="6">
    <location>
        <begin position="451"/>
        <end position="475"/>
    </location>
</feature>
<evidence type="ECO:0000313" key="10">
    <source>
        <dbReference type="Proteomes" id="UP000094336"/>
    </source>
</evidence>
<protein>
    <recommendedName>
        <fullName evidence="5">Ribosome quality control complex subunit 2</fullName>
    </recommendedName>
</protein>
<comment type="subcellular location">
    <subcellularLocation>
        <location evidence="1">Cytoplasm</location>
    </subcellularLocation>
</comment>
<feature type="compositionally biased region" description="Acidic residues" evidence="6">
    <location>
        <begin position="451"/>
        <end position="464"/>
    </location>
</feature>
<evidence type="ECO:0000256" key="5">
    <source>
        <dbReference type="ARBA" id="ARBA00070414"/>
    </source>
</evidence>
<dbReference type="PANTHER" id="PTHR15239:SF6">
    <property type="entry name" value="RIBOSOME QUALITY CONTROL COMPLEX SUBUNIT NEMF"/>
    <property type="match status" value="1"/>
</dbReference>
<dbReference type="GO" id="GO:0043043">
    <property type="term" value="P:peptide biosynthetic process"/>
    <property type="evidence" value="ECO:0007669"/>
    <property type="project" value="EnsemblFungi"/>
</dbReference>
<dbReference type="RefSeq" id="XP_018988048.1">
    <property type="nucleotide sequence ID" value="XM_019130259.1"/>
</dbReference>
<dbReference type="InterPro" id="IPR051608">
    <property type="entry name" value="RQC_Subunit_NEMF"/>
</dbReference>
<sequence>MKQRISALDLQIITSELRSIVDYRLQNIYNVVNSNRHYVFKFSIPDLKKNLVVDCGAKLHLTDFARSTELTPSNFVTKLRKHLKTRRLSGLRQVGNDRILVLEFSDGLFYLVFEFFSAGNIILLDHTRKILSLQRLVDEKENNGRYAVNSYYTMFGDDLFETEYTYEKKVYTAEAVQAWIARVPEQLQAEQLQAEQSHFHKKKKQSTTMTIQKLAFVNAAHLSSDLIKTNLHAQGVNPSLNCTEAELEPVVRALNDAEAEYVHLSGETVKELTGFIVAVENPLFNPEAESSVNTNVDLEYLYEEFHPFRPSVKDAKKKVQIIEVTGYNKTLDKFFSTIESSKYSLKIQQQEQLAAKRLQQARSQKDNQVQALVSVQENNIRKGEAITYHAEQVEAAMGAVQALLDQQMDWKHIEKLIKVEQQRGNAVAKTVKSLNLLKNKIELRLPDMDELEFESDSSSESDSDGESKPKKAQQKQITVTVDLGLSAFANARTYFDAKRTAEVKKSKVEKSATLALRSAERKIQMDLRKNLKQETDVLKAIRTKYWFEKFYWFVSSEGYLVVAGRDAMQTDTLLSPENFNPETDVFVTCDLDNSLKVVVKNPYTNYTLAPSTLMQAGMLAISTSKAWENKICTSAWWAKGTDVSKYDFDGTLLKPGMVNVTAEKRYLQPCLLVMGFGFLWLGDAEATQKYRELRLQRMQDVGLELVQMKKEKKERKKFVREEKKEEEKKKEEKKEVESEVKTDDESITESIASMDIKSLPLKMPKVVRGKKAKLKKIATKYADQDDEERRMRMQVLGVLKQVEPEKQEDVPKGNPNHKIDNEAMVKVQETRARREREWAARTSAKQEGADANEALLSDNELSDDEPPTHYLEIFDSLIAKPQSQDVLIDAVPVFAPWPALQKLKYKVKIQPGALKKGKTVAEVANFFMQRAVVASPEDRGKDLDVDWPEEHELIKSMKDVDLILPISCAGKMKIVASGGNTGGNGNIAGSYGTKEAKNKKSKKK</sequence>
<dbReference type="AlphaFoldDB" id="A0A1E3QYH2"/>
<feature type="compositionally biased region" description="Basic and acidic residues" evidence="6">
    <location>
        <begin position="719"/>
        <end position="741"/>
    </location>
</feature>
<keyword evidence="10" id="KW-1185">Reference proteome</keyword>
<gene>
    <name evidence="9" type="ORF">BABINDRAFT_164467</name>
</gene>
<dbReference type="EMBL" id="KV454426">
    <property type="protein sequence ID" value="ODQ82720.1"/>
    <property type="molecule type" value="Genomic_DNA"/>
</dbReference>
<evidence type="ECO:0000259" key="7">
    <source>
        <dbReference type="Pfam" id="PF05670"/>
    </source>
</evidence>
<evidence type="ECO:0000313" key="9">
    <source>
        <dbReference type="EMBL" id="ODQ82720.1"/>
    </source>
</evidence>
<feature type="domain" description="NFACT protein C-terminal" evidence="8">
    <location>
        <begin position="869"/>
        <end position="975"/>
    </location>
</feature>
<dbReference type="InterPro" id="IPR008532">
    <property type="entry name" value="NFACT_RNA-bd"/>
</dbReference>
<dbReference type="Proteomes" id="UP000094336">
    <property type="component" value="Unassembled WGS sequence"/>
</dbReference>
<name>A0A1E3QYH2_9ASCO</name>
<dbReference type="Pfam" id="PF05833">
    <property type="entry name" value="NFACT_N"/>
    <property type="match status" value="1"/>
</dbReference>
<accession>A0A1E3QYH2</accession>
<dbReference type="GO" id="GO:0043023">
    <property type="term" value="F:ribosomal large subunit binding"/>
    <property type="evidence" value="ECO:0007669"/>
    <property type="project" value="EnsemblFungi"/>
</dbReference>
<dbReference type="STRING" id="984486.A0A1E3QYH2"/>
<evidence type="ECO:0000256" key="3">
    <source>
        <dbReference type="ARBA" id="ARBA00022490"/>
    </source>
</evidence>
<evidence type="ECO:0000256" key="1">
    <source>
        <dbReference type="ARBA" id="ARBA00004496"/>
    </source>
</evidence>
<dbReference type="Pfam" id="PF05670">
    <property type="entry name" value="NFACT-R_1"/>
    <property type="match status" value="1"/>
</dbReference>
<dbReference type="GO" id="GO:1990112">
    <property type="term" value="C:RQC complex"/>
    <property type="evidence" value="ECO:0007669"/>
    <property type="project" value="EnsemblFungi"/>
</dbReference>
<keyword evidence="4" id="KW-0175">Coiled coil</keyword>